<protein>
    <submittedName>
        <fullName evidence="1">Uncharacterized protein</fullName>
    </submittedName>
</protein>
<dbReference type="EMBL" id="JAWLIP010000003">
    <property type="protein sequence ID" value="MDV6226303.1"/>
    <property type="molecule type" value="Genomic_DNA"/>
</dbReference>
<evidence type="ECO:0000313" key="1">
    <source>
        <dbReference type="EMBL" id="MDV6226303.1"/>
    </source>
</evidence>
<sequence length="150" mass="15700">MNSPIEQREKKIAAAAKARSLIADMGKTTNLEARATALHDRVSEGIKSICADGACFDGKQTETLTEMAVHLALLFDGDMQPPKGFAGQLRRDWGKMGATTKVVFVGGVVTLLANAGGVISNSYNWFNSVPAAAVEQSASEDSAGALPSSD</sequence>
<reference evidence="1 2" key="1">
    <citation type="submission" date="2023-10" db="EMBL/GenBank/DDBJ databases">
        <authorList>
            <person name="Venkata Ramana C."/>
            <person name="Sasikala C."/>
            <person name="Dhurka M."/>
        </authorList>
    </citation>
    <scope>NUCLEOTIDE SEQUENCE [LARGE SCALE GENOMIC DNA]</scope>
    <source>
        <strain evidence="1 2">KCTC 32151</strain>
    </source>
</reference>
<name>A0ABU4AJ85_9HYPH</name>
<proteinExistence type="predicted"/>
<comment type="caution">
    <text evidence="1">The sequence shown here is derived from an EMBL/GenBank/DDBJ whole genome shotgun (WGS) entry which is preliminary data.</text>
</comment>
<keyword evidence="2" id="KW-1185">Reference proteome</keyword>
<gene>
    <name evidence="1" type="ORF">R2G56_08395</name>
</gene>
<dbReference type="Proteomes" id="UP001185659">
    <property type="component" value="Unassembled WGS sequence"/>
</dbReference>
<dbReference type="RefSeq" id="WP_317560985.1">
    <property type="nucleotide sequence ID" value="NZ_JAWLIP010000003.1"/>
</dbReference>
<evidence type="ECO:0000313" key="2">
    <source>
        <dbReference type="Proteomes" id="UP001185659"/>
    </source>
</evidence>
<organism evidence="1 2">
    <name type="scientific">Nitratireductor aquimarinus</name>
    <dbReference type="NCBI Taxonomy" id="889300"/>
    <lineage>
        <taxon>Bacteria</taxon>
        <taxon>Pseudomonadati</taxon>
        <taxon>Pseudomonadota</taxon>
        <taxon>Alphaproteobacteria</taxon>
        <taxon>Hyphomicrobiales</taxon>
        <taxon>Phyllobacteriaceae</taxon>
        <taxon>Nitratireductor</taxon>
    </lineage>
</organism>
<accession>A0ABU4AJ85</accession>